<dbReference type="PANTHER" id="PTHR39962">
    <property type="entry name" value="BLL4848 PROTEIN"/>
    <property type="match status" value="1"/>
</dbReference>
<organism evidence="3 4">
    <name type="scientific">Paracoccus alkenifer</name>
    <dbReference type="NCBI Taxonomy" id="65735"/>
    <lineage>
        <taxon>Bacteria</taxon>
        <taxon>Pseudomonadati</taxon>
        <taxon>Pseudomonadota</taxon>
        <taxon>Alphaproteobacteria</taxon>
        <taxon>Rhodobacterales</taxon>
        <taxon>Paracoccaceae</taxon>
        <taxon>Paracoccus</taxon>
    </lineage>
</organism>
<dbReference type="EMBL" id="FNXG01000002">
    <property type="protein sequence ID" value="SEH79149.1"/>
    <property type="molecule type" value="Genomic_DNA"/>
</dbReference>
<dbReference type="Gene3D" id="3.40.140.80">
    <property type="match status" value="1"/>
</dbReference>
<evidence type="ECO:0000313" key="4">
    <source>
        <dbReference type="Proteomes" id="UP000199125"/>
    </source>
</evidence>
<dbReference type="STRING" id="65735.SAMN04488075_1077"/>
<evidence type="ECO:0000259" key="2">
    <source>
        <dbReference type="Pfam" id="PF17930"/>
    </source>
</evidence>
<dbReference type="AlphaFoldDB" id="A0A1H6KTF1"/>
<dbReference type="InterPro" id="IPR043167">
    <property type="entry name" value="LpxI_C_sf"/>
</dbReference>
<dbReference type="OrthoDB" id="9789836at2"/>
<feature type="domain" description="LpxI N-terminal" evidence="2">
    <location>
        <begin position="7"/>
        <end position="131"/>
    </location>
</feature>
<dbReference type="InterPro" id="IPR041255">
    <property type="entry name" value="LpxI_N"/>
</dbReference>
<gene>
    <name evidence="3" type="ORF">SAMN04488075_1077</name>
</gene>
<dbReference type="PANTHER" id="PTHR39962:SF1">
    <property type="entry name" value="LPXI FAMILY PROTEIN"/>
    <property type="match status" value="1"/>
</dbReference>
<name>A0A1H6KTF1_9RHOB</name>
<dbReference type="RefSeq" id="WP_090846171.1">
    <property type="nucleotide sequence ID" value="NZ_FNXG01000002.1"/>
</dbReference>
<dbReference type="Pfam" id="PF17930">
    <property type="entry name" value="LpxI_N"/>
    <property type="match status" value="1"/>
</dbReference>
<dbReference type="InterPro" id="IPR010415">
    <property type="entry name" value="LpxI_C"/>
</dbReference>
<sequence length="272" mass="28089">MSGAPKTAVLAGEGALPGLIVRALGDAGTAPLVLALEGMPVAVPAEGFRLEQLVPLLDRLVDQGFARVVFAGAIRRPRLDPERFDARTASLVPRILTAMQHGDDGALREVIAIFEEWGLEVVGVDEVCPALVPDEGVLAGEPLTADRADAARAAAILSATGALDIGQGCVVVQGLCLAFETLPGTEAMLDFAALHQGLRPRPEGARGVLFKAPKPGQDRRIDLPAIGPDTVAQAARAGLAGIAWQAGGVLLLDREATIAAAQSAGVFLWARA</sequence>
<dbReference type="Gene3D" id="3.40.50.20">
    <property type="match status" value="1"/>
</dbReference>
<evidence type="ECO:0008006" key="5">
    <source>
        <dbReference type="Google" id="ProtNLM"/>
    </source>
</evidence>
<reference evidence="4" key="1">
    <citation type="submission" date="2016-10" db="EMBL/GenBank/DDBJ databases">
        <authorList>
            <person name="Varghese N."/>
            <person name="Submissions S."/>
        </authorList>
    </citation>
    <scope>NUCLEOTIDE SEQUENCE [LARGE SCALE GENOMIC DNA]</scope>
    <source>
        <strain evidence="4">DSM 11593</strain>
    </source>
</reference>
<feature type="domain" description="LpxI C-terminal" evidence="1">
    <location>
        <begin position="135"/>
        <end position="269"/>
    </location>
</feature>
<proteinExistence type="predicted"/>
<dbReference type="InterPro" id="IPR053174">
    <property type="entry name" value="LpxI"/>
</dbReference>
<dbReference type="Pfam" id="PF06230">
    <property type="entry name" value="LpxI_C"/>
    <property type="match status" value="1"/>
</dbReference>
<keyword evidence="4" id="KW-1185">Reference proteome</keyword>
<accession>A0A1H6KTF1</accession>
<evidence type="ECO:0000313" key="3">
    <source>
        <dbReference type="EMBL" id="SEH79149.1"/>
    </source>
</evidence>
<evidence type="ECO:0000259" key="1">
    <source>
        <dbReference type="Pfam" id="PF06230"/>
    </source>
</evidence>
<protein>
    <recommendedName>
        <fullName evidence="5">Phosphatidate cytidylyltransferase</fullName>
    </recommendedName>
</protein>
<dbReference type="Proteomes" id="UP000199125">
    <property type="component" value="Unassembled WGS sequence"/>
</dbReference>